<feature type="region of interest" description="Disordered" evidence="1">
    <location>
        <begin position="319"/>
        <end position="350"/>
    </location>
</feature>
<evidence type="ECO:0000313" key="2">
    <source>
        <dbReference type="EMBL" id="KAF2496124.1"/>
    </source>
</evidence>
<evidence type="ECO:0000256" key="1">
    <source>
        <dbReference type="SAM" id="MobiDB-lite"/>
    </source>
</evidence>
<dbReference type="EMBL" id="MU004188">
    <property type="protein sequence ID" value="KAF2496124.1"/>
    <property type="molecule type" value="Genomic_DNA"/>
</dbReference>
<proteinExistence type="predicted"/>
<feature type="compositionally biased region" description="Acidic residues" evidence="1">
    <location>
        <begin position="335"/>
        <end position="344"/>
    </location>
</feature>
<dbReference type="AlphaFoldDB" id="A0A6A6QVG8"/>
<keyword evidence="3" id="KW-1185">Reference proteome</keyword>
<protein>
    <recommendedName>
        <fullName evidence="4">BTB domain-containing protein</fullName>
    </recommendedName>
</protein>
<accession>A0A6A6QVG8</accession>
<organism evidence="2 3">
    <name type="scientific">Lophium mytilinum</name>
    <dbReference type="NCBI Taxonomy" id="390894"/>
    <lineage>
        <taxon>Eukaryota</taxon>
        <taxon>Fungi</taxon>
        <taxon>Dikarya</taxon>
        <taxon>Ascomycota</taxon>
        <taxon>Pezizomycotina</taxon>
        <taxon>Dothideomycetes</taxon>
        <taxon>Pleosporomycetidae</taxon>
        <taxon>Mytilinidiales</taxon>
        <taxon>Mytilinidiaceae</taxon>
        <taxon>Lophium</taxon>
    </lineage>
</organism>
<sequence length="486" mass="53613">MASAAEAPPNGSSNTSPNIFQEAVSIEVGPDAVKFIVHPQLLLATAGLFQNTGVASTKDPVSRSFKFSNRDPVHFGIFVQWLYKKHPAAASFSHILGACLFAVKLDAPAFRNYLLGLVYDVLVERQILPDATEIKEVWENPEVPAGVKKLLLDACVWGTVQPASGWSELFKKVPSTFVMDYAVAQASKGSLEAPYANGIESYEDEVPANREHPYHDRDAKPSYPNSAFANAIKVNVGRNVNENEAFFIHAAFFRGLDSQLDALITQAETQQGDMNLPQTTAEVFGHYVESVYFGSNDVSKSFALPPPVEPVAESMVVDDEDANSTAPMDTPATTESEEPSEPDIDWPTRPHSRYETRRPVFAQPPAVPQYPKPAPAYSRGYTGSSGDGPERLPLPLGWHFIVSNFRKRLYVDQITGAYTQWDPRAVGKLPEGWTIRLEMNGGKIWFENPASKDRSDIHPSTSKDWTTARILTMGKFKAMMFGSPEQ</sequence>
<evidence type="ECO:0008006" key="4">
    <source>
        <dbReference type="Google" id="ProtNLM"/>
    </source>
</evidence>
<name>A0A6A6QVG8_9PEZI</name>
<evidence type="ECO:0000313" key="3">
    <source>
        <dbReference type="Proteomes" id="UP000799750"/>
    </source>
</evidence>
<gene>
    <name evidence="2" type="ORF">BU16DRAFT_526648</name>
</gene>
<dbReference type="Proteomes" id="UP000799750">
    <property type="component" value="Unassembled WGS sequence"/>
</dbReference>
<dbReference type="OrthoDB" id="10342021at2759"/>
<reference evidence="2" key="1">
    <citation type="journal article" date="2020" name="Stud. Mycol.">
        <title>101 Dothideomycetes genomes: a test case for predicting lifestyles and emergence of pathogens.</title>
        <authorList>
            <person name="Haridas S."/>
            <person name="Albert R."/>
            <person name="Binder M."/>
            <person name="Bloem J."/>
            <person name="Labutti K."/>
            <person name="Salamov A."/>
            <person name="Andreopoulos B."/>
            <person name="Baker S."/>
            <person name="Barry K."/>
            <person name="Bills G."/>
            <person name="Bluhm B."/>
            <person name="Cannon C."/>
            <person name="Castanera R."/>
            <person name="Culley D."/>
            <person name="Daum C."/>
            <person name="Ezra D."/>
            <person name="Gonzalez J."/>
            <person name="Henrissat B."/>
            <person name="Kuo A."/>
            <person name="Liang C."/>
            <person name="Lipzen A."/>
            <person name="Lutzoni F."/>
            <person name="Magnuson J."/>
            <person name="Mondo S."/>
            <person name="Nolan M."/>
            <person name="Ohm R."/>
            <person name="Pangilinan J."/>
            <person name="Park H.-J."/>
            <person name="Ramirez L."/>
            <person name="Alfaro M."/>
            <person name="Sun H."/>
            <person name="Tritt A."/>
            <person name="Yoshinaga Y."/>
            <person name="Zwiers L.-H."/>
            <person name="Turgeon B."/>
            <person name="Goodwin S."/>
            <person name="Spatafora J."/>
            <person name="Crous P."/>
            <person name="Grigoriev I."/>
        </authorList>
    </citation>
    <scope>NUCLEOTIDE SEQUENCE</scope>
    <source>
        <strain evidence="2">CBS 269.34</strain>
    </source>
</reference>